<keyword evidence="2" id="KW-1185">Reference proteome</keyword>
<evidence type="ECO:0008006" key="3">
    <source>
        <dbReference type="Google" id="ProtNLM"/>
    </source>
</evidence>
<comment type="caution">
    <text evidence="1">The sequence shown here is derived from an EMBL/GenBank/DDBJ whole genome shotgun (WGS) entry which is preliminary data.</text>
</comment>
<dbReference type="Proteomes" id="UP001162164">
    <property type="component" value="Unassembled WGS sequence"/>
</dbReference>
<dbReference type="EMBL" id="JAPWTJ010001453">
    <property type="protein sequence ID" value="KAJ8971632.1"/>
    <property type="molecule type" value="Genomic_DNA"/>
</dbReference>
<sequence length="153" mass="17297">MTTKNPESQHFEEQIESNLNALDEIPVEQDVVDCGSDFTDLRNEKEKIHSHHVSCEDLLKFANAKPSSRTRGNESDEVRIMSKVLGKDVTTEKCLQALDQSDWDVMKAIKILKLQNVVSADLSTCYNALESSMWDITKAAQWILQQDGEVTQV</sequence>
<organism evidence="1 2">
    <name type="scientific">Molorchus minor</name>
    <dbReference type="NCBI Taxonomy" id="1323400"/>
    <lineage>
        <taxon>Eukaryota</taxon>
        <taxon>Metazoa</taxon>
        <taxon>Ecdysozoa</taxon>
        <taxon>Arthropoda</taxon>
        <taxon>Hexapoda</taxon>
        <taxon>Insecta</taxon>
        <taxon>Pterygota</taxon>
        <taxon>Neoptera</taxon>
        <taxon>Endopterygota</taxon>
        <taxon>Coleoptera</taxon>
        <taxon>Polyphaga</taxon>
        <taxon>Cucujiformia</taxon>
        <taxon>Chrysomeloidea</taxon>
        <taxon>Cerambycidae</taxon>
        <taxon>Lamiinae</taxon>
        <taxon>Monochamini</taxon>
        <taxon>Molorchus</taxon>
    </lineage>
</organism>
<gene>
    <name evidence="1" type="ORF">NQ317_015908</name>
</gene>
<evidence type="ECO:0000313" key="1">
    <source>
        <dbReference type="EMBL" id="KAJ8971632.1"/>
    </source>
</evidence>
<proteinExistence type="predicted"/>
<name>A0ABQ9J2V0_9CUCU</name>
<evidence type="ECO:0000313" key="2">
    <source>
        <dbReference type="Proteomes" id="UP001162164"/>
    </source>
</evidence>
<reference evidence="1" key="1">
    <citation type="journal article" date="2023" name="Insect Mol. Biol.">
        <title>Genome sequencing provides insights into the evolution of gene families encoding plant cell wall-degrading enzymes in longhorned beetles.</title>
        <authorList>
            <person name="Shin N.R."/>
            <person name="Okamura Y."/>
            <person name="Kirsch R."/>
            <person name="Pauchet Y."/>
        </authorList>
    </citation>
    <scope>NUCLEOTIDE SEQUENCE</scope>
    <source>
        <strain evidence="1">MMC_N1</strain>
    </source>
</reference>
<protein>
    <recommendedName>
        <fullName evidence="3">UBA domain-containing protein</fullName>
    </recommendedName>
</protein>
<accession>A0ABQ9J2V0</accession>